<keyword evidence="12" id="KW-1185">Reference proteome</keyword>
<comment type="subunit">
    <text evidence="10">The Tol-Pal system is composed of five core proteins: the inner membrane proteins TolA, TolQ and TolR, the periplasmic protein TolB and the outer membrane protein Pal. They form a network linking the inner and outer membranes and the peptidoglycan layer.</text>
</comment>
<feature type="transmembrane region" description="Helical" evidence="10">
    <location>
        <begin position="21"/>
        <end position="42"/>
    </location>
</feature>
<dbReference type="GO" id="GO:0051301">
    <property type="term" value="P:cell division"/>
    <property type="evidence" value="ECO:0007669"/>
    <property type="project" value="UniProtKB-UniRule"/>
</dbReference>
<evidence type="ECO:0000256" key="8">
    <source>
        <dbReference type="ARBA" id="ARBA00023136"/>
    </source>
</evidence>
<evidence type="ECO:0000256" key="1">
    <source>
        <dbReference type="ARBA" id="ARBA00004162"/>
    </source>
</evidence>
<dbReference type="PANTHER" id="PTHR30558:SF7">
    <property type="entry name" value="TOL-PAL SYSTEM PROTEIN TOLR"/>
    <property type="match status" value="1"/>
</dbReference>
<reference evidence="11 12" key="1">
    <citation type="submission" date="2016-10" db="EMBL/GenBank/DDBJ databases">
        <authorList>
            <person name="de Groot N.N."/>
        </authorList>
    </citation>
    <scope>NUCLEOTIDE SEQUENCE [LARGE SCALE GENOMIC DNA]</scope>
    <source>
        <strain evidence="11 12">DSM 4180</strain>
    </source>
</reference>
<evidence type="ECO:0000256" key="2">
    <source>
        <dbReference type="ARBA" id="ARBA00005811"/>
    </source>
</evidence>
<evidence type="ECO:0000313" key="12">
    <source>
        <dbReference type="Proteomes" id="UP000199556"/>
    </source>
</evidence>
<keyword evidence="5 10" id="KW-0132">Cell division</keyword>
<evidence type="ECO:0000256" key="9">
    <source>
        <dbReference type="ARBA" id="ARBA00023306"/>
    </source>
</evidence>
<comment type="similarity">
    <text evidence="2 10">Belongs to the ExbD/TolR family.</text>
</comment>
<dbReference type="Pfam" id="PF02472">
    <property type="entry name" value="ExbD"/>
    <property type="match status" value="1"/>
</dbReference>
<protein>
    <recommendedName>
        <fullName evidence="10">Tol-Pal system protein TolR</fullName>
    </recommendedName>
</protein>
<dbReference type="STRING" id="195064.SAMN05421721_107118"/>
<dbReference type="RefSeq" id="WP_090485056.1">
    <property type="nucleotide sequence ID" value="NZ_FOUO01000007.1"/>
</dbReference>
<keyword evidence="3 10" id="KW-1003">Cell membrane</keyword>
<name>A0A1I4RD96_ECTMO</name>
<dbReference type="GO" id="GO:0005886">
    <property type="term" value="C:plasma membrane"/>
    <property type="evidence" value="ECO:0007669"/>
    <property type="project" value="UniProtKB-SubCell"/>
</dbReference>
<dbReference type="EMBL" id="FOUO01000007">
    <property type="protein sequence ID" value="SFM50241.1"/>
    <property type="molecule type" value="Genomic_DNA"/>
</dbReference>
<keyword evidence="4 10" id="KW-0997">Cell inner membrane</keyword>
<evidence type="ECO:0000256" key="5">
    <source>
        <dbReference type="ARBA" id="ARBA00022618"/>
    </source>
</evidence>
<evidence type="ECO:0000313" key="11">
    <source>
        <dbReference type="EMBL" id="SFM50241.1"/>
    </source>
</evidence>
<dbReference type="PANTHER" id="PTHR30558">
    <property type="entry name" value="EXBD MEMBRANE COMPONENT OF PMF-DRIVEN MACROMOLECULE IMPORT SYSTEM"/>
    <property type="match status" value="1"/>
</dbReference>
<dbReference type="NCBIfam" id="TIGR02801">
    <property type="entry name" value="tolR"/>
    <property type="match status" value="1"/>
</dbReference>
<keyword evidence="8 10" id="KW-0472">Membrane</keyword>
<dbReference type="OrthoDB" id="9798629at2"/>
<dbReference type="AlphaFoldDB" id="A0A1I4RD96"/>
<keyword evidence="9 10" id="KW-0131">Cell cycle</keyword>
<evidence type="ECO:0000256" key="6">
    <source>
        <dbReference type="ARBA" id="ARBA00022692"/>
    </source>
</evidence>
<organism evidence="11 12">
    <name type="scientific">Ectothiorhodospira mobilis</name>
    <dbReference type="NCBI Taxonomy" id="195064"/>
    <lineage>
        <taxon>Bacteria</taxon>
        <taxon>Pseudomonadati</taxon>
        <taxon>Pseudomonadota</taxon>
        <taxon>Gammaproteobacteria</taxon>
        <taxon>Chromatiales</taxon>
        <taxon>Ectothiorhodospiraceae</taxon>
        <taxon>Ectothiorhodospira</taxon>
    </lineage>
</organism>
<comment type="function">
    <text evidence="10">Part of the Tol-Pal system, which plays a role in outer membrane invagination during cell division and is important for maintaining outer membrane integrity.</text>
</comment>
<evidence type="ECO:0000256" key="3">
    <source>
        <dbReference type="ARBA" id="ARBA00022475"/>
    </source>
</evidence>
<comment type="subcellular location">
    <subcellularLocation>
        <location evidence="10">Cell inner membrane</location>
        <topology evidence="10">Single-pass membrane protein</topology>
    </subcellularLocation>
    <subcellularLocation>
        <location evidence="1">Cell membrane</location>
        <topology evidence="1">Single-pass membrane protein</topology>
    </subcellularLocation>
</comment>
<dbReference type="GO" id="GO:0022857">
    <property type="term" value="F:transmembrane transporter activity"/>
    <property type="evidence" value="ECO:0007669"/>
    <property type="project" value="InterPro"/>
</dbReference>
<proteinExistence type="inferred from homology"/>
<dbReference type="GO" id="GO:0015031">
    <property type="term" value="P:protein transport"/>
    <property type="evidence" value="ECO:0007669"/>
    <property type="project" value="InterPro"/>
</dbReference>
<dbReference type="InterPro" id="IPR014168">
    <property type="entry name" value="Tol-Pal_TolR"/>
</dbReference>
<dbReference type="Proteomes" id="UP000199556">
    <property type="component" value="Unassembled WGS sequence"/>
</dbReference>
<dbReference type="InterPro" id="IPR003400">
    <property type="entry name" value="ExbD"/>
</dbReference>
<evidence type="ECO:0000256" key="10">
    <source>
        <dbReference type="HAMAP-Rule" id="MF_02203"/>
    </source>
</evidence>
<gene>
    <name evidence="10" type="primary">tolR</name>
    <name evidence="11" type="ORF">SAMN05421721_107118</name>
</gene>
<dbReference type="Gene3D" id="3.30.420.270">
    <property type="match status" value="1"/>
</dbReference>
<keyword evidence="6 10" id="KW-0812">Transmembrane</keyword>
<keyword evidence="7 10" id="KW-1133">Transmembrane helix</keyword>
<evidence type="ECO:0000256" key="4">
    <source>
        <dbReference type="ARBA" id="ARBA00022519"/>
    </source>
</evidence>
<evidence type="ECO:0000256" key="7">
    <source>
        <dbReference type="ARBA" id="ARBA00022989"/>
    </source>
</evidence>
<sequence length="153" mass="16304">MPAQAPRRRRPKRRGMSEINVVPFIDVMLVLLIIFMVTAPLLHQGVEVDLPRAQAQPLDEALQAEEPIVVTVSRDGAVTLNQGPAADTPLPPGALQEAVQALLAGDPETPVFVRGDRFVRYGEVVDAMVTLQAAGAPRVGLITDPPDEAEGSG</sequence>
<accession>A0A1I4RD96</accession>
<dbReference type="HAMAP" id="MF_02203">
    <property type="entry name" value="TolR"/>
    <property type="match status" value="1"/>
</dbReference>